<dbReference type="InterPro" id="IPR010809">
    <property type="entry name" value="FliD_C"/>
</dbReference>
<evidence type="ECO:0000256" key="4">
    <source>
        <dbReference type="ARBA" id="ARBA00023143"/>
    </source>
</evidence>
<comment type="subunit">
    <text evidence="2 5">Homopentamer.</text>
</comment>
<keyword evidence="5" id="KW-0964">Secreted</keyword>
<feature type="domain" description="Flagellar hook-associated protein 2 N-terminal" evidence="6">
    <location>
        <begin position="11"/>
        <end position="108"/>
    </location>
</feature>
<evidence type="ECO:0000256" key="1">
    <source>
        <dbReference type="ARBA" id="ARBA00009764"/>
    </source>
</evidence>
<dbReference type="InterPro" id="IPR040026">
    <property type="entry name" value="FliD"/>
</dbReference>
<dbReference type="InterPro" id="IPR003481">
    <property type="entry name" value="FliD_N"/>
</dbReference>
<dbReference type="GO" id="GO:0071973">
    <property type="term" value="P:bacterial-type flagellum-dependent cell motility"/>
    <property type="evidence" value="ECO:0007669"/>
    <property type="project" value="TreeGrafter"/>
</dbReference>
<evidence type="ECO:0000256" key="3">
    <source>
        <dbReference type="ARBA" id="ARBA00023054"/>
    </source>
</evidence>
<dbReference type="GO" id="GO:0005576">
    <property type="term" value="C:extracellular region"/>
    <property type="evidence" value="ECO:0007669"/>
    <property type="project" value="UniProtKB-SubCell"/>
</dbReference>
<keyword evidence="4 5" id="KW-0975">Bacterial flagellum</keyword>
<dbReference type="GO" id="GO:0007155">
    <property type="term" value="P:cell adhesion"/>
    <property type="evidence" value="ECO:0007669"/>
    <property type="project" value="InterPro"/>
</dbReference>
<accession>A0A853BZE5</accession>
<dbReference type="GO" id="GO:0009424">
    <property type="term" value="C:bacterial-type flagellum hook"/>
    <property type="evidence" value="ECO:0007669"/>
    <property type="project" value="UniProtKB-UniRule"/>
</dbReference>
<comment type="subcellular location">
    <subcellularLocation>
        <location evidence="5">Secreted</location>
    </subcellularLocation>
    <subcellularLocation>
        <location evidence="5">Bacterial flagellum</location>
    </subcellularLocation>
</comment>
<keyword evidence="8" id="KW-0282">Flagellum</keyword>
<proteinExistence type="inferred from homology"/>
<keyword evidence="9" id="KW-1185">Reference proteome</keyword>
<evidence type="ECO:0000259" key="6">
    <source>
        <dbReference type="Pfam" id="PF02465"/>
    </source>
</evidence>
<evidence type="ECO:0000256" key="2">
    <source>
        <dbReference type="ARBA" id="ARBA00011255"/>
    </source>
</evidence>
<dbReference type="AlphaFoldDB" id="A0A853BZE5"/>
<protein>
    <recommendedName>
        <fullName evidence="5">Flagellar hook-associated protein 2</fullName>
        <shortName evidence="5">HAP2</shortName>
    </recommendedName>
    <alternativeName>
        <fullName evidence="5">Flagellar cap protein</fullName>
    </alternativeName>
</protein>
<sequence length="442" mass="45003">MASAIVSGLASGLDTATIINQLMQLEAVSQTKLKTRVTQEQSGVTALQQLNTRLASLAEAAKKLADVTTGTGPWSSLKATSTNTAVTVTATTSAAPGTFSVTVGQPALTHRLSFADSLAATDAVGAATLTAKDGTEIAIAGGSLKDFAAAINAADAGVRATLVKVGNDGTADQYRLLVESTTTGAAEDFQLTAADGSPLLGGAAVRAGQDATIDIGGIAASSSTNTFADVVPGVTITLAPGATGAADVAITRDAGARSAAVKSLVTDINQILESIRTTTAVNGKDPSKAGVLAGDSTVRTVASRLVESIYPATGSLAPYGIEVDRYGKLVFNEEKFAAAYTSDPDAVTAAFTGAGGFASRVEAVAKTASDRFTGSITTNIDGRAKGIDRLNDSIAQWDTRLALRRQTLERQYTALETALSRMNSQSAWLTSQLQSLSSGSEE</sequence>
<dbReference type="Pfam" id="PF07195">
    <property type="entry name" value="FliD_C"/>
    <property type="match status" value="1"/>
</dbReference>
<keyword evidence="8" id="KW-0966">Cell projection</keyword>
<evidence type="ECO:0000256" key="5">
    <source>
        <dbReference type="RuleBase" id="RU362066"/>
    </source>
</evidence>
<dbReference type="Proteomes" id="UP000530424">
    <property type="component" value="Unassembled WGS sequence"/>
</dbReference>
<dbReference type="RefSeq" id="WP_179666448.1">
    <property type="nucleotide sequence ID" value="NZ_JACCFP010000001.1"/>
</dbReference>
<evidence type="ECO:0000313" key="9">
    <source>
        <dbReference type="Proteomes" id="UP000530424"/>
    </source>
</evidence>
<dbReference type="PANTHER" id="PTHR30288">
    <property type="entry name" value="FLAGELLAR CAP/ASSEMBLY PROTEIN FLID"/>
    <property type="match status" value="1"/>
</dbReference>
<feature type="domain" description="Flagellar hook-associated protein 2 C-terminal" evidence="7">
    <location>
        <begin position="208"/>
        <end position="424"/>
    </location>
</feature>
<dbReference type="Pfam" id="PF02465">
    <property type="entry name" value="FliD_N"/>
    <property type="match status" value="1"/>
</dbReference>
<dbReference type="GO" id="GO:0009421">
    <property type="term" value="C:bacterial-type flagellum filament cap"/>
    <property type="evidence" value="ECO:0007669"/>
    <property type="project" value="InterPro"/>
</dbReference>
<evidence type="ECO:0000259" key="7">
    <source>
        <dbReference type="Pfam" id="PF07195"/>
    </source>
</evidence>
<comment type="similarity">
    <text evidence="1 5">Belongs to the FliD family.</text>
</comment>
<dbReference type="PANTHER" id="PTHR30288:SF0">
    <property type="entry name" value="FLAGELLAR HOOK-ASSOCIATED PROTEIN 2"/>
    <property type="match status" value="1"/>
</dbReference>
<gene>
    <name evidence="8" type="ORF">HNR19_000540</name>
</gene>
<comment type="caution">
    <text evidence="8">The sequence shown here is derived from an EMBL/GenBank/DDBJ whole genome shotgun (WGS) entry which is preliminary data.</text>
</comment>
<dbReference type="EMBL" id="JACCFP010000001">
    <property type="protein sequence ID" value="NYI99841.1"/>
    <property type="molecule type" value="Genomic_DNA"/>
</dbReference>
<keyword evidence="8" id="KW-0969">Cilium</keyword>
<reference evidence="8 9" key="1">
    <citation type="submission" date="2020-07" db="EMBL/GenBank/DDBJ databases">
        <title>Sequencing the genomes of 1000 actinobacteria strains.</title>
        <authorList>
            <person name="Klenk H.-P."/>
        </authorList>
    </citation>
    <scope>NUCLEOTIDE SEQUENCE [LARGE SCALE GENOMIC DNA]</scope>
    <source>
        <strain evidence="8 9">DSM 103833</strain>
    </source>
</reference>
<name>A0A853BZE5_9ACTN</name>
<comment type="function">
    <text evidence="5">Required for morphogenesis and for the elongation of the flagellar filament by facilitating polymerization of the flagellin monomers at the tip of growing filament. Forms a capping structure, which prevents flagellin subunits (transported through the central channel of the flagellum) from leaking out without polymerization at the distal end.</text>
</comment>
<organism evidence="8 9">
    <name type="scientific">Nocardioides thalensis</name>
    <dbReference type="NCBI Taxonomy" id="1914755"/>
    <lineage>
        <taxon>Bacteria</taxon>
        <taxon>Bacillati</taxon>
        <taxon>Actinomycetota</taxon>
        <taxon>Actinomycetes</taxon>
        <taxon>Propionibacteriales</taxon>
        <taxon>Nocardioidaceae</taxon>
        <taxon>Nocardioides</taxon>
    </lineage>
</organism>
<keyword evidence="3" id="KW-0175">Coiled coil</keyword>
<evidence type="ECO:0000313" key="8">
    <source>
        <dbReference type="EMBL" id="NYI99841.1"/>
    </source>
</evidence>